<comment type="caution">
    <text evidence="3">The sequence shown here is derived from an EMBL/GenBank/DDBJ whole genome shotgun (WGS) entry which is preliminary data.</text>
</comment>
<dbReference type="PANTHER" id="PTHR11895">
    <property type="entry name" value="TRANSAMIDASE"/>
    <property type="match status" value="1"/>
</dbReference>
<evidence type="ECO:0000313" key="4">
    <source>
        <dbReference type="Proteomes" id="UP000309128"/>
    </source>
</evidence>
<dbReference type="PANTHER" id="PTHR11895:SF176">
    <property type="entry name" value="AMIDASE AMID-RELATED"/>
    <property type="match status" value="1"/>
</dbReference>
<organism evidence="3 4">
    <name type="scientific">Nonomuraea turkmeniaca</name>
    <dbReference type="NCBI Taxonomy" id="103838"/>
    <lineage>
        <taxon>Bacteria</taxon>
        <taxon>Bacillati</taxon>
        <taxon>Actinomycetota</taxon>
        <taxon>Actinomycetes</taxon>
        <taxon>Streptosporangiales</taxon>
        <taxon>Streptosporangiaceae</taxon>
        <taxon>Nonomuraea</taxon>
    </lineage>
</organism>
<accession>A0A5S4F603</accession>
<dbReference type="InterPro" id="IPR036928">
    <property type="entry name" value="AS_sf"/>
</dbReference>
<dbReference type="Gene3D" id="3.90.1300.10">
    <property type="entry name" value="Amidase signature (AS) domain"/>
    <property type="match status" value="1"/>
</dbReference>
<proteinExistence type="predicted"/>
<sequence>MTLTPDHFTGPFTGRTIAGLADDLRRGRATSAELTESALDAIAAHNPALNAFVTVDAEGAMAAARRADEELAGGADRGPLHGVPVAVKDLIMIAGLRVTMGSRHFAGHVPEADAGCVALLRESGAVIVGTTTTHEFAYGPTGDRSAAGPARNPWNPERMTGGSSAGSGAAVAAGLVPLALGTDTGGSVRIPAALCGVAGFKPAYGAIPADGVFPLSGTLDHVGVLAGSAEDCLLAYSCLTRPLGGGAEDLGRVRVAWLDPAGLFPGDPRVVRAVHAAAGPLKEVRLPEGVAATLRETYTTIQSCETVAVHADRLAAAPELFDPEVLERLRVAAEVPGWRYVRAMDARAALADAVGALFDHHDVLALPTVPIIAPPLGLRETEIDGRPVAVRAALLAMTSPWNVLGLPALTIPAGTVDGLPVGLQLVARPGQEPSIFEAARTIRPAGTRT</sequence>
<dbReference type="InterPro" id="IPR000120">
    <property type="entry name" value="Amidase"/>
</dbReference>
<feature type="region of interest" description="Disordered" evidence="1">
    <location>
        <begin position="138"/>
        <end position="165"/>
    </location>
</feature>
<feature type="domain" description="Amidase" evidence="2">
    <location>
        <begin position="33"/>
        <end position="434"/>
    </location>
</feature>
<dbReference type="Proteomes" id="UP000309128">
    <property type="component" value="Unassembled WGS sequence"/>
</dbReference>
<dbReference type="AlphaFoldDB" id="A0A5S4F603"/>
<dbReference type="InterPro" id="IPR023631">
    <property type="entry name" value="Amidase_dom"/>
</dbReference>
<evidence type="ECO:0000259" key="2">
    <source>
        <dbReference type="Pfam" id="PF01425"/>
    </source>
</evidence>
<gene>
    <name evidence="3" type="ORF">ETD86_35340</name>
</gene>
<evidence type="ECO:0000256" key="1">
    <source>
        <dbReference type="SAM" id="MobiDB-lite"/>
    </source>
</evidence>
<name>A0A5S4F603_9ACTN</name>
<protein>
    <submittedName>
        <fullName evidence="3">Amidase</fullName>
    </submittedName>
</protein>
<reference evidence="3 4" key="1">
    <citation type="submission" date="2019-05" db="EMBL/GenBank/DDBJ databases">
        <title>Draft genome sequence of Nonomuraea turkmeniaca DSM 43926.</title>
        <authorList>
            <person name="Saricaoglu S."/>
            <person name="Isik K."/>
        </authorList>
    </citation>
    <scope>NUCLEOTIDE SEQUENCE [LARGE SCALE GENOMIC DNA]</scope>
    <source>
        <strain evidence="3 4">DSM 43926</strain>
    </source>
</reference>
<evidence type="ECO:0000313" key="3">
    <source>
        <dbReference type="EMBL" id="TMR11568.1"/>
    </source>
</evidence>
<dbReference type="GO" id="GO:0003824">
    <property type="term" value="F:catalytic activity"/>
    <property type="evidence" value="ECO:0007669"/>
    <property type="project" value="InterPro"/>
</dbReference>
<dbReference type="OrthoDB" id="182039at2"/>
<dbReference type="RefSeq" id="WP_138670982.1">
    <property type="nucleotide sequence ID" value="NZ_VCKY01000153.1"/>
</dbReference>
<dbReference type="SUPFAM" id="SSF75304">
    <property type="entry name" value="Amidase signature (AS) enzymes"/>
    <property type="match status" value="1"/>
</dbReference>
<dbReference type="Pfam" id="PF01425">
    <property type="entry name" value="Amidase"/>
    <property type="match status" value="1"/>
</dbReference>
<dbReference type="EMBL" id="VCKY01000153">
    <property type="protein sequence ID" value="TMR11568.1"/>
    <property type="molecule type" value="Genomic_DNA"/>
</dbReference>
<keyword evidence="4" id="KW-1185">Reference proteome</keyword>